<dbReference type="GO" id="GO:0003676">
    <property type="term" value="F:nucleic acid binding"/>
    <property type="evidence" value="ECO:0007669"/>
    <property type="project" value="InterPro"/>
</dbReference>
<dbReference type="InterPro" id="IPR036397">
    <property type="entry name" value="RNaseH_sf"/>
</dbReference>
<dbReference type="CDD" id="cd06127">
    <property type="entry name" value="DEDDh"/>
    <property type="match status" value="1"/>
</dbReference>
<gene>
    <name evidence="2" type="primary">dinG_16</name>
    <name evidence="2" type="ORF">SDC9_171241</name>
</gene>
<dbReference type="PANTHER" id="PTHR30231:SF41">
    <property type="entry name" value="DNA POLYMERASE III SUBUNIT EPSILON"/>
    <property type="match status" value="1"/>
</dbReference>
<dbReference type="GO" id="GO:0045004">
    <property type="term" value="P:DNA replication proofreading"/>
    <property type="evidence" value="ECO:0007669"/>
    <property type="project" value="TreeGrafter"/>
</dbReference>
<dbReference type="GO" id="GO:0005829">
    <property type="term" value="C:cytosol"/>
    <property type="evidence" value="ECO:0007669"/>
    <property type="project" value="TreeGrafter"/>
</dbReference>
<dbReference type="PANTHER" id="PTHR30231">
    <property type="entry name" value="DNA POLYMERASE III SUBUNIT EPSILON"/>
    <property type="match status" value="1"/>
</dbReference>
<dbReference type="EC" id="3.6.4.12" evidence="2"/>
<keyword evidence="2" id="KW-0067">ATP-binding</keyword>
<dbReference type="InterPro" id="IPR012337">
    <property type="entry name" value="RNaseH-like_sf"/>
</dbReference>
<keyword evidence="2" id="KW-0347">Helicase</keyword>
<accession>A0A645GAC0</accession>
<dbReference type="Pfam" id="PF00929">
    <property type="entry name" value="RNase_T"/>
    <property type="match status" value="1"/>
</dbReference>
<dbReference type="Gene3D" id="3.30.420.10">
    <property type="entry name" value="Ribonuclease H-like superfamily/Ribonuclease H"/>
    <property type="match status" value="1"/>
</dbReference>
<reference evidence="2" key="1">
    <citation type="submission" date="2019-08" db="EMBL/GenBank/DDBJ databases">
        <authorList>
            <person name="Kucharzyk K."/>
            <person name="Murdoch R.W."/>
            <person name="Higgins S."/>
            <person name="Loffler F."/>
        </authorList>
    </citation>
    <scope>NUCLEOTIDE SEQUENCE</scope>
</reference>
<keyword evidence="2" id="KW-0378">Hydrolase</keyword>
<evidence type="ECO:0000259" key="1">
    <source>
        <dbReference type="Pfam" id="PF00929"/>
    </source>
</evidence>
<dbReference type="EMBL" id="VSSQ01072468">
    <property type="protein sequence ID" value="MPN23848.1"/>
    <property type="molecule type" value="Genomic_DNA"/>
</dbReference>
<comment type="caution">
    <text evidence="2">The sequence shown here is derived from an EMBL/GenBank/DDBJ whole genome shotgun (WGS) entry which is preliminary data.</text>
</comment>
<feature type="domain" description="Exonuclease" evidence="1">
    <location>
        <begin position="1"/>
        <end position="103"/>
    </location>
</feature>
<keyword evidence="2" id="KW-0547">Nucleotide-binding</keyword>
<dbReference type="SUPFAM" id="SSF53098">
    <property type="entry name" value="Ribonuclease H-like"/>
    <property type="match status" value="1"/>
</dbReference>
<sequence length="115" mass="12694">MVASAPKFKDVAYPFLEFAKSSRLVAHNARFDLAFLQESLSRSGLPLWPGGAYDSIPLIRKAYPGLPSYSLQSLKVSLALGTDIDEARPHRAGYDAELTMEAFAMAMKRLHQLHG</sequence>
<evidence type="ECO:0000313" key="2">
    <source>
        <dbReference type="EMBL" id="MPN23848.1"/>
    </source>
</evidence>
<dbReference type="GO" id="GO:0003678">
    <property type="term" value="F:DNA helicase activity"/>
    <property type="evidence" value="ECO:0007669"/>
    <property type="project" value="UniProtKB-EC"/>
</dbReference>
<dbReference type="GO" id="GO:0008408">
    <property type="term" value="F:3'-5' exonuclease activity"/>
    <property type="evidence" value="ECO:0007669"/>
    <property type="project" value="TreeGrafter"/>
</dbReference>
<name>A0A645GAC0_9ZZZZ</name>
<dbReference type="InterPro" id="IPR013520">
    <property type="entry name" value="Ribonucl_H"/>
</dbReference>
<dbReference type="AlphaFoldDB" id="A0A645GAC0"/>
<organism evidence="2">
    <name type="scientific">bioreactor metagenome</name>
    <dbReference type="NCBI Taxonomy" id="1076179"/>
    <lineage>
        <taxon>unclassified sequences</taxon>
        <taxon>metagenomes</taxon>
        <taxon>ecological metagenomes</taxon>
    </lineage>
</organism>
<proteinExistence type="predicted"/>
<protein>
    <submittedName>
        <fullName evidence="2">Putative ATP-dependent helicase DinG</fullName>
        <ecNumber evidence="2">3.6.4.12</ecNumber>
    </submittedName>
</protein>